<dbReference type="AlphaFoldDB" id="A0A921LCJ2"/>
<dbReference type="GO" id="GO:0005975">
    <property type="term" value="P:carbohydrate metabolic process"/>
    <property type="evidence" value="ECO:0007669"/>
    <property type="project" value="InterPro"/>
</dbReference>
<feature type="signal peptide" evidence="2">
    <location>
        <begin position="1"/>
        <end position="19"/>
    </location>
</feature>
<keyword evidence="1 3" id="KW-0378">Hydrolase</keyword>
<dbReference type="PANTHER" id="PTHR33886">
    <property type="entry name" value="UNSATURATED RHAMNOGALACTURONAN HYDROLASE (EUROFUNG)"/>
    <property type="match status" value="1"/>
</dbReference>
<evidence type="ECO:0000313" key="4">
    <source>
        <dbReference type="Proteomes" id="UP000717835"/>
    </source>
</evidence>
<feature type="chain" id="PRO_5037057756" evidence="2">
    <location>
        <begin position="20"/>
        <end position="453"/>
    </location>
</feature>
<evidence type="ECO:0000256" key="1">
    <source>
        <dbReference type="ARBA" id="ARBA00022801"/>
    </source>
</evidence>
<dbReference type="InterPro" id="IPR010905">
    <property type="entry name" value="Glyco_hydro_88"/>
</dbReference>
<dbReference type="InterPro" id="IPR012341">
    <property type="entry name" value="6hp_glycosidase-like_sf"/>
</dbReference>
<dbReference type="SUPFAM" id="SSF48208">
    <property type="entry name" value="Six-hairpin glycosidases"/>
    <property type="match status" value="1"/>
</dbReference>
<organism evidence="3 4">
    <name type="scientific">Mediterranea massiliensis</name>
    <dbReference type="NCBI Taxonomy" id="1841865"/>
    <lineage>
        <taxon>Bacteria</taxon>
        <taxon>Pseudomonadati</taxon>
        <taxon>Bacteroidota</taxon>
        <taxon>Bacteroidia</taxon>
        <taxon>Bacteroidales</taxon>
        <taxon>Bacteroidaceae</taxon>
        <taxon>Mediterranea</taxon>
    </lineage>
</organism>
<sequence length="453" mass="50838">MKNCLLLAVLVAVMTGCGAERQTHQPENYSQRMVESHGLVDFYCNRHHQTELDSAAWDYVSGLVANAVLKAWLLYPEKTEYYDAVKAFVDNSTSPDGSVILNAKGKPALRPSNIDDLPAGNVFFTLYKEELKKGNVQDAERYKNAASLIRNKLKYEHSRIAEGLPGAGGFFHKAVYPNQMWLDGLYMGSTIYAQWQHVFGKEHPEDNAQSWSDIALQFKTINRYTYDEGKQLNYHAWSATPEDENSFWARQDGPFKGCSREFWARGMGWYFAALADVLEYMPQDHPDYADVLAIFRQVAAGLKRWQDPASGVWYQLLQYDGQMRADGKGDTINGQVYNVGTASNYLEASASGIFTYAYLKGIRLGLLDREVYLPVAEKAYQGLLKTFIREQPDGRLDIVQTCASAGLGPAKDPSRTGTANYYLAGKDVTVVENEGKAIGTFIMASVEYEQLDR</sequence>
<protein>
    <submittedName>
        <fullName evidence="3">Glycoside hydrolase family 88 protein</fullName>
    </submittedName>
</protein>
<dbReference type="GO" id="GO:0016787">
    <property type="term" value="F:hydrolase activity"/>
    <property type="evidence" value="ECO:0007669"/>
    <property type="project" value="UniProtKB-KW"/>
</dbReference>
<evidence type="ECO:0000313" key="3">
    <source>
        <dbReference type="EMBL" id="HJF92288.1"/>
    </source>
</evidence>
<dbReference type="Pfam" id="PF07470">
    <property type="entry name" value="Glyco_hydro_88"/>
    <property type="match status" value="2"/>
</dbReference>
<dbReference type="OrthoDB" id="6381507at2"/>
<dbReference type="Gene3D" id="1.50.10.10">
    <property type="match status" value="1"/>
</dbReference>
<keyword evidence="2" id="KW-0732">Signal</keyword>
<comment type="caution">
    <text evidence="3">The sequence shown here is derived from an EMBL/GenBank/DDBJ whole genome shotgun (WGS) entry which is preliminary data.</text>
</comment>
<dbReference type="PROSITE" id="PS51257">
    <property type="entry name" value="PROKAR_LIPOPROTEIN"/>
    <property type="match status" value="1"/>
</dbReference>
<dbReference type="InterPro" id="IPR052043">
    <property type="entry name" value="PolySaccharide_Degr_Enz"/>
</dbReference>
<evidence type="ECO:0000256" key="2">
    <source>
        <dbReference type="SAM" id="SignalP"/>
    </source>
</evidence>
<dbReference type="PANTHER" id="PTHR33886:SF8">
    <property type="entry name" value="UNSATURATED RHAMNOGALACTURONAN HYDROLASE (EUROFUNG)"/>
    <property type="match status" value="1"/>
</dbReference>
<proteinExistence type="predicted"/>
<name>A0A921LCJ2_9BACT</name>
<reference evidence="3" key="1">
    <citation type="journal article" date="2021" name="PeerJ">
        <title>Extensive microbial diversity within the chicken gut microbiome revealed by metagenomics and culture.</title>
        <authorList>
            <person name="Gilroy R."/>
            <person name="Ravi A."/>
            <person name="Getino M."/>
            <person name="Pursley I."/>
            <person name="Horton D.L."/>
            <person name="Alikhan N.F."/>
            <person name="Baker D."/>
            <person name="Gharbi K."/>
            <person name="Hall N."/>
            <person name="Watson M."/>
            <person name="Adriaenssens E.M."/>
            <person name="Foster-Nyarko E."/>
            <person name="Jarju S."/>
            <person name="Secka A."/>
            <person name="Antonio M."/>
            <person name="Oren A."/>
            <person name="Chaudhuri R.R."/>
            <person name="La Ragione R."/>
            <person name="Hildebrand F."/>
            <person name="Pallen M.J."/>
        </authorList>
    </citation>
    <scope>NUCLEOTIDE SEQUENCE</scope>
    <source>
        <strain evidence="3">CHK55-1828</strain>
    </source>
</reference>
<accession>A0A921LCJ2</accession>
<dbReference type="InterPro" id="IPR008928">
    <property type="entry name" value="6-hairpin_glycosidase_sf"/>
</dbReference>
<dbReference type="RefSeq" id="WP_022020668.1">
    <property type="nucleotide sequence ID" value="NZ_DYVX01000062.1"/>
</dbReference>
<dbReference type="Proteomes" id="UP000717835">
    <property type="component" value="Unassembled WGS sequence"/>
</dbReference>
<reference evidence="3" key="2">
    <citation type="submission" date="2021-09" db="EMBL/GenBank/DDBJ databases">
        <authorList>
            <person name="Gilroy R."/>
        </authorList>
    </citation>
    <scope>NUCLEOTIDE SEQUENCE</scope>
    <source>
        <strain evidence="3">CHK55-1828</strain>
    </source>
</reference>
<gene>
    <name evidence="3" type="ORF">K8W02_07885</name>
</gene>
<dbReference type="EMBL" id="DYVX01000062">
    <property type="protein sequence ID" value="HJF92288.1"/>
    <property type="molecule type" value="Genomic_DNA"/>
</dbReference>